<dbReference type="Pfam" id="PF04183">
    <property type="entry name" value="IucA_IucC"/>
    <property type="match status" value="1"/>
</dbReference>
<gene>
    <name evidence="4" type="ORF">HW532_05395</name>
</gene>
<evidence type="ECO:0000313" key="5">
    <source>
        <dbReference type="Proteomes" id="UP000593594"/>
    </source>
</evidence>
<dbReference type="Proteomes" id="UP000593594">
    <property type="component" value="Chromosome"/>
</dbReference>
<dbReference type="GO" id="GO:0019290">
    <property type="term" value="P:siderophore biosynthetic process"/>
    <property type="evidence" value="ECO:0007669"/>
    <property type="project" value="InterPro"/>
</dbReference>
<dbReference type="PANTHER" id="PTHR34384:SF5">
    <property type="entry name" value="L-2,3-DIAMINOPROPANOATE--CITRATE LIGASE"/>
    <property type="match status" value="1"/>
</dbReference>
<dbReference type="EMBL" id="CP058214">
    <property type="protein sequence ID" value="QPC45201.1"/>
    <property type="molecule type" value="Genomic_DNA"/>
</dbReference>
<evidence type="ECO:0000313" key="4">
    <source>
        <dbReference type="EMBL" id="QPC45201.1"/>
    </source>
</evidence>
<keyword evidence="5" id="KW-1185">Reference proteome</keyword>
<dbReference type="GO" id="GO:0016881">
    <property type="term" value="F:acid-amino acid ligase activity"/>
    <property type="evidence" value="ECO:0007669"/>
    <property type="project" value="UniProtKB-ARBA"/>
</dbReference>
<dbReference type="InterPro" id="IPR007310">
    <property type="entry name" value="Aerobactin_biosyn_IucA/IucC_N"/>
</dbReference>
<evidence type="ECO:0000259" key="2">
    <source>
        <dbReference type="Pfam" id="PF04183"/>
    </source>
</evidence>
<dbReference type="InterPro" id="IPR022770">
    <property type="entry name" value="IucA/IucC-like_C"/>
</dbReference>
<dbReference type="AlphaFoldDB" id="A0A7S8C8J7"/>
<feature type="domain" description="Aerobactin siderophore biosynthesis IucA/IucC-like C-terminal" evidence="3">
    <location>
        <begin position="391"/>
        <end position="548"/>
    </location>
</feature>
<dbReference type="Pfam" id="PF06276">
    <property type="entry name" value="FhuF"/>
    <property type="match status" value="1"/>
</dbReference>
<dbReference type="PANTHER" id="PTHR34384">
    <property type="entry name" value="L-2,3-DIAMINOPROPANOATE--CITRATE LIGASE"/>
    <property type="match status" value="1"/>
</dbReference>
<protein>
    <submittedName>
        <fullName evidence="4">IucA/IucC family siderophore biosynthesis protein</fullName>
    </submittedName>
</protein>
<dbReference type="Gene3D" id="1.10.510.40">
    <property type="match status" value="1"/>
</dbReference>
<dbReference type="InterPro" id="IPR037455">
    <property type="entry name" value="LucA/IucC-like"/>
</dbReference>
<reference evidence="4 5" key="1">
    <citation type="submission" date="2020-06" db="EMBL/GenBank/DDBJ databases">
        <title>Genome sequence of 2 isolates from Red Sea Mangroves.</title>
        <authorList>
            <person name="Sefrji F."/>
            <person name="Michoud G."/>
            <person name="Merlino G."/>
            <person name="Daffonchio D."/>
        </authorList>
    </citation>
    <scope>NUCLEOTIDE SEQUENCE [LARGE SCALE GENOMIC DNA]</scope>
    <source>
        <strain evidence="4 5">R1DC25</strain>
    </source>
</reference>
<evidence type="ECO:0000256" key="1">
    <source>
        <dbReference type="ARBA" id="ARBA00007832"/>
    </source>
</evidence>
<dbReference type="KEGG" id="kmn:HW532_05395"/>
<organism evidence="4 5">
    <name type="scientific">Kaustia mangrovi</name>
    <dbReference type="NCBI Taxonomy" id="2593653"/>
    <lineage>
        <taxon>Bacteria</taxon>
        <taxon>Pseudomonadati</taxon>
        <taxon>Pseudomonadota</taxon>
        <taxon>Alphaproteobacteria</taxon>
        <taxon>Hyphomicrobiales</taxon>
        <taxon>Parvibaculaceae</taxon>
        <taxon>Kaustia</taxon>
    </lineage>
</organism>
<sequence length="571" mass="62644">MREWAGWSVLAPDAHGVASCRAQSVVRFPLEQSGCDLLAPLAHRSTVGRHAFVFPLLEHRAGQTAEPISFVHALTLLTRESAICGEATARQRMIFLRRVVDSAMNVSDAVDRLPDGDGPDRALACRFIEAEQGLRYGHAVHPAPRSRDEFTPEDSRLFAPEHGNGFALRWWAVSPAALAHESACETAAPEIAGSLMEADPGLAAELGDLPADRVLVPVHPWQAARLRLEPRIERFFACGLAVDLGSAGAPWLATTSLRAIYGSHAPWMLKFSLNLRLTNSLRVIEPHECERGREVYRLLEGPLGQSLRQRYPAFHVMGEPAHLSLRDSDGRVVPETTVVFRENPFMGDDQPSAAVLAALCETGTDGRESLLSGLVRRIARGEYDSAGRVAERWFARFLEVAVEPLLVAQADYGLLFGAHQQNIVLGLDGGWPGVLYYRDCQGTGYVREHRADLERYLPDLDTAAGHVFPTAEAARLVGYYLVVNSVFGAIAALALPGLAAEERLVALFRDFLERLRGEGLKDTSAIDYLLSSPTLKAKGNFMIFFRNVNENTEVTDPLSAYVDLPNPLMEA</sequence>
<proteinExistence type="inferred from homology"/>
<feature type="domain" description="Aerobactin siderophore biosynthesis IucA/IucC N-terminal" evidence="2">
    <location>
        <begin position="127"/>
        <end position="361"/>
    </location>
</feature>
<comment type="similarity">
    <text evidence="1">Belongs to the IucA/IucC family.</text>
</comment>
<accession>A0A7S8C8J7</accession>
<name>A0A7S8C8J7_9HYPH</name>
<evidence type="ECO:0000259" key="3">
    <source>
        <dbReference type="Pfam" id="PF06276"/>
    </source>
</evidence>